<protein>
    <submittedName>
        <fullName evidence="2">Peptidase</fullName>
    </submittedName>
</protein>
<dbReference type="CDD" id="cd02252">
    <property type="entry name" value="nylC_like"/>
    <property type="match status" value="1"/>
</dbReference>
<dbReference type="EMBL" id="CP008944">
    <property type="protein sequence ID" value="AIG64601.1"/>
    <property type="molecule type" value="Genomic_DNA"/>
</dbReference>
<organism evidence="2 3">
    <name type="scientific">Corynebacterium atypicum</name>
    <dbReference type="NCBI Taxonomy" id="191610"/>
    <lineage>
        <taxon>Bacteria</taxon>
        <taxon>Bacillati</taxon>
        <taxon>Actinomycetota</taxon>
        <taxon>Actinomycetes</taxon>
        <taxon>Mycobacteriales</taxon>
        <taxon>Corynebacteriaceae</taxon>
        <taxon>Corynebacterium</taxon>
    </lineage>
</organism>
<dbReference type="InterPro" id="IPR016117">
    <property type="entry name" value="ArgJ-like_dom_sf"/>
</dbReference>
<dbReference type="PANTHER" id="PTHR36512:SF3">
    <property type="entry name" value="BLR5678 PROTEIN"/>
    <property type="match status" value="1"/>
</dbReference>
<sequence>MIDVPGLAVGHCSLADTGVTVVRVTDPAGAVASGEVRGVGPGTRETDLLEPYNTVERTHAVVLSGGSAFGLAAADGVMDGLAERGIGVAPLGEEYPVRVPIVPAAVIFDLAVGAARRPGAREGREALENSFNNHEDARGSVGAGVAATAGRLRGGCGQAATTVFGYTVGAAMVANPAGEVVDSLTGRFYGDPSVASADPARLAQLASPDAQLNTTIGVVATDAPLTKAQARRLAMMAHDEIARAVRPAHSPWDGDTLFALSTAEQGSRPVPVATLIALGQAAADVVAAAIVDAVVQADPGGELAVTAYQELQ</sequence>
<evidence type="ECO:0000256" key="1">
    <source>
        <dbReference type="ARBA" id="ARBA00007068"/>
    </source>
</evidence>
<dbReference type="Gene3D" id="3.60.70.12">
    <property type="entry name" value="L-amino peptidase D-ALA esterase/amidase"/>
    <property type="match status" value="1"/>
</dbReference>
<comment type="similarity">
    <text evidence="1">Belongs to the peptidase S58 family.</text>
</comment>
<dbReference type="Pfam" id="PF03576">
    <property type="entry name" value="Peptidase_S58"/>
    <property type="match status" value="1"/>
</dbReference>
<gene>
    <name evidence="2" type="ORF">CATYP_08480</name>
</gene>
<dbReference type="SUPFAM" id="SSF56266">
    <property type="entry name" value="DmpA/ArgJ-like"/>
    <property type="match status" value="1"/>
</dbReference>
<evidence type="ECO:0000313" key="3">
    <source>
        <dbReference type="Proteomes" id="UP000028504"/>
    </source>
</evidence>
<proteinExistence type="inferred from homology"/>
<reference evidence="2 3" key="1">
    <citation type="submission" date="2014-07" db="EMBL/GenBank/DDBJ databases">
        <title>Complete genome sequence of Corynebacterium atypicum DSM 44849: identifiction of the mycolic acid biosynthesis genes.</title>
        <authorList>
            <person name="Tippelt A."/>
            <person name="Mollmann S."/>
            <person name="Albersmeier A."/>
            <person name="Jaenicke S."/>
            <person name="Ruckert C."/>
            <person name="Tauch A."/>
        </authorList>
    </citation>
    <scope>NUCLEOTIDE SEQUENCE [LARGE SCALE GENOMIC DNA]</scope>
    <source>
        <strain evidence="2 3">R2070</strain>
    </source>
</reference>
<dbReference type="InterPro" id="IPR005321">
    <property type="entry name" value="Peptidase_S58_DmpA"/>
</dbReference>
<dbReference type="PANTHER" id="PTHR36512">
    <property type="entry name" value="D-AMINOPEPTIDASE"/>
    <property type="match status" value="1"/>
</dbReference>
<name>A0ABN4DDR7_9CORY</name>
<accession>A0ABN4DDR7</accession>
<dbReference type="Proteomes" id="UP000028504">
    <property type="component" value="Chromosome"/>
</dbReference>
<evidence type="ECO:0000313" key="2">
    <source>
        <dbReference type="EMBL" id="AIG64601.1"/>
    </source>
</evidence>
<keyword evidence="3" id="KW-1185">Reference proteome</keyword>